<evidence type="ECO:0000313" key="7">
    <source>
        <dbReference type="Proteomes" id="UP000244069"/>
    </source>
</evidence>
<protein>
    <submittedName>
        <fullName evidence="6">Peptide/nickel transport system substrate-binding protein</fullName>
    </submittedName>
</protein>
<evidence type="ECO:0000256" key="2">
    <source>
        <dbReference type="ARBA" id="ARBA00005695"/>
    </source>
</evidence>
<sequence>MKTSSTDLDRRAFLGRSAAFAAATGSTSLSLGLAGARPAEAQAKPLVIAAPATPQSLDSEFDGSLGTLDMIGCLYDSLVAFETVPDPEIEGVMREDVTDYPDLPGGVKITGKLAESWEVAEDSSWAEFKLREGVLSNWGNELTAEDVVYTWERKFALGAIGGFFTKLLGMSGPENVTAVDTYTVRFELPQPNPLLMKLQLNLYNNILDGTKCREMATEDDPWARDFIANDSAGFGPYRLANLVRGQQAVLVGREDYWNGMPAIQQVVYREVPTSATRSSLVRGGAVDIALVLQPLEIEQLAQTQGVKVASIEASPMFWVELNTEFAPFDQVAVRQAMNYAFPKEQVIETIYRGTADPMTGPMPAIYPGFKPTADYRQDLERARALLAEAGLADGFETSLAYNAGDPIQEPMAILYQTALREIGVELSLRKIPAGTYFNEVSGRTQPMIFFTDTPWCPDPGYSMQLYFDSATFSNYSNYANERVDELLRAASLSPDNAERFKMMAEAQDIIGEEAPWVFIGYPKFTVTMRENVEGLTYYTSNNLRFQDFSYASS</sequence>
<dbReference type="InterPro" id="IPR000914">
    <property type="entry name" value="SBP_5_dom"/>
</dbReference>
<dbReference type="RefSeq" id="WP_107976791.1">
    <property type="nucleotide sequence ID" value="NZ_BMEZ01000010.1"/>
</dbReference>
<gene>
    <name evidence="6" type="ORF">C8N44_113118</name>
</gene>
<dbReference type="PROSITE" id="PS51318">
    <property type="entry name" value="TAT"/>
    <property type="match status" value="1"/>
</dbReference>
<dbReference type="Gene3D" id="3.90.76.10">
    <property type="entry name" value="Dipeptide-binding Protein, Domain 1"/>
    <property type="match status" value="1"/>
</dbReference>
<feature type="domain" description="Solute-binding protein family 5" evidence="5">
    <location>
        <begin position="108"/>
        <end position="472"/>
    </location>
</feature>
<dbReference type="InterPro" id="IPR006311">
    <property type="entry name" value="TAT_signal"/>
</dbReference>
<evidence type="ECO:0000313" key="6">
    <source>
        <dbReference type="EMBL" id="PTX47232.1"/>
    </source>
</evidence>
<dbReference type="GO" id="GO:0015833">
    <property type="term" value="P:peptide transport"/>
    <property type="evidence" value="ECO:0007669"/>
    <property type="project" value="TreeGrafter"/>
</dbReference>
<reference evidence="6 7" key="1">
    <citation type="submission" date="2018-04" db="EMBL/GenBank/DDBJ databases">
        <title>Genomic Encyclopedia of Archaeal and Bacterial Type Strains, Phase II (KMG-II): from individual species to whole genera.</title>
        <authorList>
            <person name="Goeker M."/>
        </authorList>
    </citation>
    <scope>NUCLEOTIDE SEQUENCE [LARGE SCALE GENOMIC DNA]</scope>
    <source>
        <strain evidence="6 7">DSM 29329</strain>
    </source>
</reference>
<dbReference type="InterPro" id="IPR039424">
    <property type="entry name" value="SBP_5"/>
</dbReference>
<proteinExistence type="inferred from homology"/>
<evidence type="ECO:0000256" key="1">
    <source>
        <dbReference type="ARBA" id="ARBA00004418"/>
    </source>
</evidence>
<organism evidence="6 7">
    <name type="scientific">Allosediminivita pacifica</name>
    <dbReference type="NCBI Taxonomy" id="1267769"/>
    <lineage>
        <taxon>Bacteria</taxon>
        <taxon>Pseudomonadati</taxon>
        <taxon>Pseudomonadota</taxon>
        <taxon>Alphaproteobacteria</taxon>
        <taxon>Rhodobacterales</taxon>
        <taxon>Paracoccaceae</taxon>
        <taxon>Allosediminivita</taxon>
    </lineage>
</organism>
<dbReference type="CDD" id="cd08512">
    <property type="entry name" value="PBP2_NikA_DppA_OppA_like_7"/>
    <property type="match status" value="1"/>
</dbReference>
<dbReference type="EMBL" id="QBKN01000013">
    <property type="protein sequence ID" value="PTX47232.1"/>
    <property type="molecule type" value="Genomic_DNA"/>
</dbReference>
<comment type="caution">
    <text evidence="6">The sequence shown here is derived from an EMBL/GenBank/DDBJ whole genome shotgun (WGS) entry which is preliminary data.</text>
</comment>
<keyword evidence="7" id="KW-1185">Reference proteome</keyword>
<dbReference type="SUPFAM" id="SSF53850">
    <property type="entry name" value="Periplasmic binding protein-like II"/>
    <property type="match status" value="1"/>
</dbReference>
<dbReference type="AlphaFoldDB" id="A0A2T6ATT9"/>
<keyword evidence="4" id="KW-0732">Signal</keyword>
<dbReference type="PANTHER" id="PTHR30290:SF10">
    <property type="entry name" value="PERIPLASMIC OLIGOPEPTIDE-BINDING PROTEIN-RELATED"/>
    <property type="match status" value="1"/>
</dbReference>
<dbReference type="Pfam" id="PF00496">
    <property type="entry name" value="SBP_bac_5"/>
    <property type="match status" value="1"/>
</dbReference>
<name>A0A2T6ATT9_9RHOB</name>
<dbReference type="Gene3D" id="3.40.190.10">
    <property type="entry name" value="Periplasmic binding protein-like II"/>
    <property type="match status" value="1"/>
</dbReference>
<evidence type="ECO:0000259" key="5">
    <source>
        <dbReference type="Pfam" id="PF00496"/>
    </source>
</evidence>
<dbReference type="OrthoDB" id="9803988at2"/>
<dbReference type="Proteomes" id="UP000244069">
    <property type="component" value="Unassembled WGS sequence"/>
</dbReference>
<keyword evidence="3" id="KW-0813">Transport</keyword>
<dbReference type="GO" id="GO:1904680">
    <property type="term" value="F:peptide transmembrane transporter activity"/>
    <property type="evidence" value="ECO:0007669"/>
    <property type="project" value="TreeGrafter"/>
</dbReference>
<dbReference type="PANTHER" id="PTHR30290">
    <property type="entry name" value="PERIPLASMIC BINDING COMPONENT OF ABC TRANSPORTER"/>
    <property type="match status" value="1"/>
</dbReference>
<comment type="subcellular location">
    <subcellularLocation>
        <location evidence="1">Periplasm</location>
    </subcellularLocation>
</comment>
<comment type="similarity">
    <text evidence="2">Belongs to the bacterial solute-binding protein 5 family.</text>
</comment>
<evidence type="ECO:0000256" key="4">
    <source>
        <dbReference type="ARBA" id="ARBA00022729"/>
    </source>
</evidence>
<accession>A0A2T6ATT9</accession>
<dbReference type="GO" id="GO:0030313">
    <property type="term" value="C:cell envelope"/>
    <property type="evidence" value="ECO:0007669"/>
    <property type="project" value="UniProtKB-SubCell"/>
</dbReference>
<evidence type="ECO:0000256" key="3">
    <source>
        <dbReference type="ARBA" id="ARBA00022448"/>
    </source>
</evidence>
<dbReference type="Gene3D" id="3.10.105.10">
    <property type="entry name" value="Dipeptide-binding Protein, Domain 3"/>
    <property type="match status" value="1"/>
</dbReference>